<name>A0A9D1HZQ7_9ACTN</name>
<dbReference type="NCBIfam" id="TIGR04040">
    <property type="entry name" value="glycyl_YjjI"/>
    <property type="match status" value="1"/>
</dbReference>
<dbReference type="EMBL" id="DVMQ01000018">
    <property type="protein sequence ID" value="HIU24558.1"/>
    <property type="molecule type" value="Genomic_DNA"/>
</dbReference>
<comment type="caution">
    <text evidence="1">The sequence shown here is derived from an EMBL/GenBank/DDBJ whole genome shotgun (WGS) entry which is preliminary data.</text>
</comment>
<reference evidence="1" key="1">
    <citation type="submission" date="2020-10" db="EMBL/GenBank/DDBJ databases">
        <authorList>
            <person name="Gilroy R."/>
        </authorList>
    </citation>
    <scope>NUCLEOTIDE SEQUENCE</scope>
    <source>
        <strain evidence="1">ChiHjej12B11-29160</strain>
    </source>
</reference>
<dbReference type="AlphaFoldDB" id="A0A9D1HZQ7"/>
<dbReference type="Gene3D" id="3.20.70.20">
    <property type="match status" value="1"/>
</dbReference>
<dbReference type="SUPFAM" id="SSF51998">
    <property type="entry name" value="PFL-like glycyl radical enzymes"/>
    <property type="match status" value="1"/>
</dbReference>
<evidence type="ECO:0000313" key="1">
    <source>
        <dbReference type="EMBL" id="HIU24558.1"/>
    </source>
</evidence>
<protein>
    <submittedName>
        <fullName evidence="1">YjjI family glycine radical enzyme</fullName>
    </submittedName>
</protein>
<evidence type="ECO:0000313" key="2">
    <source>
        <dbReference type="Proteomes" id="UP000824078"/>
    </source>
</evidence>
<organism evidence="1 2">
    <name type="scientific">Candidatus Coprovicinus avistercoris</name>
    <dbReference type="NCBI Taxonomy" id="2840754"/>
    <lineage>
        <taxon>Bacteria</taxon>
        <taxon>Bacillati</taxon>
        <taxon>Actinomycetota</taxon>
        <taxon>Coriobacteriia</taxon>
        <taxon>Coriobacteriales</taxon>
        <taxon>Coriobacteriaceae</taxon>
        <taxon>Coriobacteriaceae incertae sedis</taxon>
        <taxon>Candidatus Coprovicinus</taxon>
    </lineage>
</organism>
<reference evidence="1" key="2">
    <citation type="journal article" date="2021" name="PeerJ">
        <title>Extensive microbial diversity within the chicken gut microbiome revealed by metagenomics and culture.</title>
        <authorList>
            <person name="Gilroy R."/>
            <person name="Ravi A."/>
            <person name="Getino M."/>
            <person name="Pursley I."/>
            <person name="Horton D.L."/>
            <person name="Alikhan N.F."/>
            <person name="Baker D."/>
            <person name="Gharbi K."/>
            <person name="Hall N."/>
            <person name="Watson M."/>
            <person name="Adriaenssens E.M."/>
            <person name="Foster-Nyarko E."/>
            <person name="Jarju S."/>
            <person name="Secka A."/>
            <person name="Antonio M."/>
            <person name="Oren A."/>
            <person name="Chaudhuri R.R."/>
            <person name="La Ragione R."/>
            <person name="Hildebrand F."/>
            <person name="Pallen M.J."/>
        </authorList>
    </citation>
    <scope>NUCLEOTIDE SEQUENCE</scope>
    <source>
        <strain evidence="1">ChiHjej12B11-29160</strain>
    </source>
</reference>
<accession>A0A9D1HZQ7</accession>
<sequence length="505" mass="56707">MSVDKSTEKEYLDIITASNLTYKQKLLHLAQAAENNCNPIKTTKEFDKFFAARGLDDMTEGKAPYRPRYICPNYGLFAEQGSEFLRLDKPETLDDLLWGLAMLYDNVPSVTSRPVYCGQLDKIIDPFITDMDDDEVLPRLHRFLNYIDRTVASGYCHANIGPEDTRAGRLLLQAMIDTQNACPNLTMKYDPNITPDDFMILCIEAAMKCANPAFANHPMHVNTYPGDYTVVSCYNVLPLGGGAYSLDRLLLPGLARMSSSVDDFMNNILPSATAELCNYMNDRIRFEVEQSHFFDSSFLVKEGLLSRDRFTAMFGVAGMSECIKELLHFDDDRAYGTDPEGNELAQQICQKIYDQVNEFDAVYSEVAGGRFTLHAQAGFADQVGITPGVRIKVGDEPEVFYDHIRQCASMHKYFNAGVSDIFPVEPTAEKNPEAILDVIKGAFAIDDKYLSFYSSDSDLVRITGFLVKRSEMEKYARGEAVLADTSHDGEGNWRANDLADRKVRL</sequence>
<dbReference type="Proteomes" id="UP000824078">
    <property type="component" value="Unassembled WGS sequence"/>
</dbReference>
<dbReference type="InterPro" id="IPR016905">
    <property type="entry name" value="Glycyl_radical_YjjI-like"/>
</dbReference>
<proteinExistence type="predicted"/>
<dbReference type="Pfam" id="PF11230">
    <property type="entry name" value="YjjI-like"/>
    <property type="match status" value="1"/>
</dbReference>
<gene>
    <name evidence="1" type="ORF">IAD17_06510</name>
</gene>